<accession>A0A835YFZ4</accession>
<feature type="compositionally biased region" description="Pro residues" evidence="1">
    <location>
        <begin position="205"/>
        <end position="343"/>
    </location>
</feature>
<keyword evidence="2" id="KW-1133">Transmembrane helix</keyword>
<evidence type="ECO:0000313" key="3">
    <source>
        <dbReference type="EMBL" id="KAG2496894.1"/>
    </source>
</evidence>
<feature type="compositionally biased region" description="Pro residues" evidence="1">
    <location>
        <begin position="415"/>
        <end position="461"/>
    </location>
</feature>
<dbReference type="PRINTS" id="PR01217">
    <property type="entry name" value="PRICHEXTENSN"/>
</dbReference>
<gene>
    <name evidence="3" type="ORF">HYH03_004902</name>
</gene>
<keyword evidence="2" id="KW-0472">Membrane</keyword>
<comment type="caution">
    <text evidence="3">The sequence shown here is derived from an EMBL/GenBank/DDBJ whole genome shotgun (WGS) entry which is preliminary data.</text>
</comment>
<evidence type="ECO:0000313" key="4">
    <source>
        <dbReference type="Proteomes" id="UP000612055"/>
    </source>
</evidence>
<feature type="region of interest" description="Disordered" evidence="1">
    <location>
        <begin position="1576"/>
        <end position="1641"/>
    </location>
</feature>
<feature type="transmembrane region" description="Helical" evidence="2">
    <location>
        <begin position="1475"/>
        <end position="1499"/>
    </location>
</feature>
<organism evidence="3 4">
    <name type="scientific">Edaphochlamys debaryana</name>
    <dbReference type="NCBI Taxonomy" id="47281"/>
    <lineage>
        <taxon>Eukaryota</taxon>
        <taxon>Viridiplantae</taxon>
        <taxon>Chlorophyta</taxon>
        <taxon>core chlorophytes</taxon>
        <taxon>Chlorophyceae</taxon>
        <taxon>CS clade</taxon>
        <taxon>Chlamydomonadales</taxon>
        <taxon>Chlamydomonadales incertae sedis</taxon>
        <taxon>Edaphochlamys</taxon>
    </lineage>
</organism>
<sequence>MSTPIFAAADTSSERAIGTLITFRTTAGWLAATVRLDCPYLMWYSNAGNLPMAFSATPASPPSVGGRRLLQSTCLPVTSDGQVSYYDWVNGKADRRNSLGLWYRGSRGVGFELLPMYRTPITADGGLSDSDGWYSCYTFMHEMRNISATCERVVDGELQLTMPLVYKVGSDGTRCFITSQKITAKTSPTAPPSCLDGPCKSIRDPFPPSPPSPPPPPPLPFPPRPPPNGNPRPPPSPRPPPPPPNPPPPRPPPPLPPRLPPPPPPRPPPPPSPPPPGPPPRPRPPFSPNQSPFPPLPPSPPPLAPPAPPPAAPRFPRPPTSPTPPRPPPPPAPPFPPPAPPRPTFEVDNDGKGTCYTQFDRDGDIISKRCYYIELPPVTAVRIGVQGEIITSSGVNDTTAAAIAQGKDGMLRIALPPPSFPPSPPPSPDPPTVPAPPPPPPPSPPPPVPFPPASPDRPPSPPRRDPSPPKPPSPPPPKPPPPSPPPPKPPPPSPPPPMPSPVRVGNAPLPPSPPPMPPGPPPSPPPSPPPPRPPPPNPPPPSPPPPPLPPDRPPMPPLPPSPPAYIYTRADYKPAIIFATGDTDPVKNAIYPPISPSLRGTSYGVDSYALTGNGTYTEYSPSCSDTCLGAGEGNSPGGSGASYSVDRVKGKSRGGIWLPADVATGGNLAPAAAASPPPSASTSYCTCPPLANEADGTCPDGQTPLVWISKPYKIQLLTQCVAAPAVDSGGAAIFSVCFRRSCLGSLWNATLSQDEIDFYAPNITLPSSFRSESVVVAVTLTVMRPQCVGDAWAEAYVQQVAGYNSMLLNEASPVVTRDVGAGGFSKFTAHFLAPIGCNDRSVIFMINPISSTWLLPDAVPASCTPPPAIPDPQNNNADCPAGRTPVLYDILDATGSKDPLYPTVKQCAPLAEYNETAGVMSLSLCWATTYLPDPFAYKPFRAIMTNVTEYNVGYMPDGNWAVTLSKPANRGITARLTVHSNNATVIPPLSITDAGMLPLANATAMDLEVLVPNGALDGETVSFKLTGPSEAPVATRLCVCPRAATEQTDCANTEPRGIRVKLSVDGQSNVTTYFCVDPPAWTTETGEWTFSYCWRYACLPASFQKQDYIIETELTSYGASVVASGRQRLTFVKPRVVDMNITFRWFVGWPLDEWNTYEARVNSTQLMTVPSGGIRAYRIWIRVPYVMDYDANAGSVTLTHAAPHVYAVSPGSLNDWPNGTKPTVPGSEFRTSGSELQGMLQVADIINITATGMTFDPVISNFSDKISGYIEHYMMQMDISFPDYSWLRSCSIDDVWPILEQISSAYKGVTPESMGWSCVYNYRQPDSVSKLLNYNSNGSSNIIARRRGRSLQQAGSGGTSTTLNNVCYPRITLSISLPILDVDKEANLTAIYVEANWIADQVYSVIGNSACYVPVGNETRIATRYVFAVDEHDSTPTCDYVLKAFTSVHNLTLDKVRLERCYEYMPKKGYPAGLIALWCVIGVVGVILIALFIVGILAWRRRQQRNLHTVTQSGALTGPAQQQQQQHRVTRDHRDEMGMQLGTMGGRKVGVAEARSTPADQEWEASVALLTPAGIATNRVAPSPTPTLRTPSRTPGSTPRAALLGGEAGRGQAQSDHHHHADVPGAVHSDGGAAAGGGGRG</sequence>
<feature type="region of interest" description="Disordered" evidence="1">
    <location>
        <begin position="1511"/>
        <end position="1532"/>
    </location>
</feature>
<dbReference type="EMBL" id="JAEHOE010000016">
    <property type="protein sequence ID" value="KAG2496894.1"/>
    <property type="molecule type" value="Genomic_DNA"/>
</dbReference>
<keyword evidence="4" id="KW-1185">Reference proteome</keyword>
<protein>
    <submittedName>
        <fullName evidence="3">Uncharacterized protein</fullName>
    </submittedName>
</protein>
<feature type="region of interest" description="Disordered" evidence="1">
    <location>
        <begin position="406"/>
        <end position="562"/>
    </location>
</feature>
<dbReference type="Proteomes" id="UP000612055">
    <property type="component" value="Unassembled WGS sequence"/>
</dbReference>
<name>A0A835YFZ4_9CHLO</name>
<feature type="compositionally biased region" description="Pro residues" evidence="1">
    <location>
        <begin position="508"/>
        <end position="562"/>
    </location>
</feature>
<proteinExistence type="predicted"/>
<feature type="compositionally biased region" description="Low complexity" evidence="1">
    <location>
        <begin position="1586"/>
        <end position="1614"/>
    </location>
</feature>
<feature type="region of interest" description="Disordered" evidence="1">
    <location>
        <begin position="184"/>
        <end position="363"/>
    </location>
</feature>
<keyword evidence="2" id="KW-0812">Transmembrane</keyword>
<evidence type="ECO:0000256" key="1">
    <source>
        <dbReference type="SAM" id="MobiDB-lite"/>
    </source>
</evidence>
<reference evidence="3" key="1">
    <citation type="journal article" date="2020" name="bioRxiv">
        <title>Comparative genomics of Chlamydomonas.</title>
        <authorList>
            <person name="Craig R.J."/>
            <person name="Hasan A.R."/>
            <person name="Ness R.W."/>
            <person name="Keightley P.D."/>
        </authorList>
    </citation>
    <scope>NUCLEOTIDE SEQUENCE</scope>
    <source>
        <strain evidence="3">CCAP 11/70</strain>
    </source>
</reference>
<feature type="compositionally biased region" description="Pro residues" evidence="1">
    <location>
        <begin position="468"/>
        <end position="500"/>
    </location>
</feature>
<evidence type="ECO:0000256" key="2">
    <source>
        <dbReference type="SAM" id="Phobius"/>
    </source>
</evidence>